<evidence type="ECO:0000256" key="2">
    <source>
        <dbReference type="SAM" id="Phobius"/>
    </source>
</evidence>
<evidence type="ECO:0000256" key="1">
    <source>
        <dbReference type="SAM" id="MobiDB-lite"/>
    </source>
</evidence>
<feature type="region of interest" description="Disordered" evidence="1">
    <location>
        <begin position="1"/>
        <end position="47"/>
    </location>
</feature>
<proteinExistence type="predicted"/>
<keyword evidence="2" id="KW-1133">Transmembrane helix</keyword>
<name>A0ABR7WAC5_9ACTN</name>
<keyword evidence="2" id="KW-0472">Membrane</keyword>
<accession>A0ABR7WAC5</accession>
<dbReference type="Proteomes" id="UP000602395">
    <property type="component" value="Unassembled WGS sequence"/>
</dbReference>
<evidence type="ECO:0000313" key="4">
    <source>
        <dbReference type="Proteomes" id="UP000602395"/>
    </source>
</evidence>
<feature type="transmembrane region" description="Helical" evidence="2">
    <location>
        <begin position="121"/>
        <end position="146"/>
    </location>
</feature>
<protein>
    <submittedName>
        <fullName evidence="3">DUF4190 domain-containing protein</fullName>
    </submittedName>
</protein>
<comment type="caution">
    <text evidence="3">The sequence shown here is derived from an EMBL/GenBank/DDBJ whole genome shotgun (WGS) entry which is preliminary data.</text>
</comment>
<organism evidence="3 4">
    <name type="scientific">Gordonia hankookensis</name>
    <dbReference type="NCBI Taxonomy" id="589403"/>
    <lineage>
        <taxon>Bacteria</taxon>
        <taxon>Bacillati</taxon>
        <taxon>Actinomycetota</taxon>
        <taxon>Actinomycetes</taxon>
        <taxon>Mycobacteriales</taxon>
        <taxon>Gordoniaceae</taxon>
        <taxon>Gordonia</taxon>
    </lineage>
</organism>
<feature type="transmembrane region" description="Helical" evidence="2">
    <location>
        <begin position="158"/>
        <end position="185"/>
    </location>
</feature>
<dbReference type="EMBL" id="JACWMS010000001">
    <property type="protein sequence ID" value="MBD1318782.1"/>
    <property type="molecule type" value="Genomic_DNA"/>
</dbReference>
<gene>
    <name evidence="3" type="ORF">IDF66_04235</name>
</gene>
<dbReference type="RefSeq" id="WP_190265813.1">
    <property type="nucleotide sequence ID" value="NZ_BAABAD010000003.1"/>
</dbReference>
<sequence length="186" mass="19055">MTEHPTQPIDAPVTDRHLRWPPPEDADLPSAEDLPIADNPPTGETIGHVPDQIIAAPQVHAPLPRVGEIWDLPVHTVDPAWADPAWTAAASTYGTSYRPKKRPAPGSATAAVVASSVSLPLALLGVGAVLGFLGVVLGIAALVQIGSGAQRRQGTGRAVAAIVMGTASVVVGTPILLVILAVLAII</sequence>
<evidence type="ECO:0000313" key="3">
    <source>
        <dbReference type="EMBL" id="MBD1318782.1"/>
    </source>
</evidence>
<reference evidence="3 4" key="1">
    <citation type="submission" date="2020-09" db="EMBL/GenBank/DDBJ databases">
        <title>Novel species in genus Gordonia.</title>
        <authorList>
            <person name="Zhang G."/>
        </authorList>
    </citation>
    <scope>NUCLEOTIDE SEQUENCE [LARGE SCALE GENOMIC DNA]</scope>
    <source>
        <strain evidence="3 4">ON-33</strain>
    </source>
</reference>
<keyword evidence="4" id="KW-1185">Reference proteome</keyword>
<keyword evidence="2" id="KW-0812">Transmembrane</keyword>